<dbReference type="InterPro" id="IPR011990">
    <property type="entry name" value="TPR-like_helical_dom_sf"/>
</dbReference>
<dbReference type="InterPro" id="IPR033985">
    <property type="entry name" value="SusD-like_N"/>
</dbReference>
<dbReference type="Gene3D" id="1.25.40.390">
    <property type="match status" value="2"/>
</dbReference>
<dbReference type="Pfam" id="PF07980">
    <property type="entry name" value="SusD_RagB"/>
    <property type="match status" value="1"/>
</dbReference>
<proteinExistence type="inferred from homology"/>
<reference evidence="9" key="1">
    <citation type="journal article" date="2019" name="Int. J. Syst. Evol. Microbiol.">
        <title>The Global Catalogue of Microorganisms (GCM) 10K type strain sequencing project: providing services to taxonomists for standard genome sequencing and annotation.</title>
        <authorList>
            <consortium name="The Broad Institute Genomics Platform"/>
            <consortium name="The Broad Institute Genome Sequencing Center for Infectious Disease"/>
            <person name="Wu L."/>
            <person name="Ma J."/>
        </authorList>
    </citation>
    <scope>NUCLEOTIDE SEQUENCE [LARGE SCALE GENOMIC DNA]</scope>
    <source>
        <strain evidence="9">KCTC 22814</strain>
    </source>
</reference>
<comment type="similarity">
    <text evidence="2">Belongs to the SusD family.</text>
</comment>
<keyword evidence="5" id="KW-0998">Cell outer membrane</keyword>
<evidence type="ECO:0000256" key="3">
    <source>
        <dbReference type="ARBA" id="ARBA00022729"/>
    </source>
</evidence>
<protein>
    <submittedName>
        <fullName evidence="8">RagB/SusD family nutrient uptake outer membrane protein</fullName>
    </submittedName>
</protein>
<sequence length="456" mass="51115">MKNISFLLFTLLILFLAGCSSFLEVEPQDSVSDKVTIVDENSAETAVRGIYSALRSNDYYGYSFQLLGFFSADNIVYRGSQTVHQTLTNHTVKSDLAVLATAWNQIYNTINRANHVIAKVPSLSLTTSFTEAYRNQLIGEAHFVRALAYFDLARTWGGVQLILEPTNSASTLADVKRSSLQETYDQVLQDLLKAEELLPETTNRIRATRATARALLARYYLYQKNWDEAAKYASYIISDQANYELVKPYRSFYANNASNTKESVFELFYDVNNPSGQAGQWLASVNGGTAWIRPSSAIYTLLTDPLIGGDRSVLVYQTSTATEPNVLIGNLYYRIDRTDPTFLIRTAELYLIRAEALAQRNNGNDLANALVDLNAVRSRSNVPLIVATPTQSELITAIEQENRVEFALENHRWYDLLRTQRAQAVLAINSTDRLLLPIPFSQLAIDPNLEQNPGLD</sequence>
<gene>
    <name evidence="8" type="ORF">ACFS7Y_03350</name>
</gene>
<evidence type="ECO:0000256" key="2">
    <source>
        <dbReference type="ARBA" id="ARBA00006275"/>
    </source>
</evidence>
<dbReference type="RefSeq" id="WP_320184193.1">
    <property type="nucleotide sequence ID" value="NZ_CP138332.1"/>
</dbReference>
<feature type="domain" description="RagB/SusD" evidence="6">
    <location>
        <begin position="336"/>
        <end position="424"/>
    </location>
</feature>
<evidence type="ECO:0000259" key="6">
    <source>
        <dbReference type="Pfam" id="PF07980"/>
    </source>
</evidence>
<evidence type="ECO:0000259" key="7">
    <source>
        <dbReference type="Pfam" id="PF14322"/>
    </source>
</evidence>
<keyword evidence="4" id="KW-0472">Membrane</keyword>
<dbReference type="PROSITE" id="PS51257">
    <property type="entry name" value="PROKAR_LIPOPROTEIN"/>
    <property type="match status" value="1"/>
</dbReference>
<dbReference type="InterPro" id="IPR012944">
    <property type="entry name" value="SusD_RagB_dom"/>
</dbReference>
<evidence type="ECO:0000256" key="4">
    <source>
        <dbReference type="ARBA" id="ARBA00023136"/>
    </source>
</evidence>
<comment type="subcellular location">
    <subcellularLocation>
        <location evidence="1">Cell outer membrane</location>
    </subcellularLocation>
</comment>
<feature type="domain" description="SusD-like N-terminal" evidence="7">
    <location>
        <begin position="22"/>
        <end position="221"/>
    </location>
</feature>
<dbReference type="SUPFAM" id="SSF48452">
    <property type="entry name" value="TPR-like"/>
    <property type="match status" value="1"/>
</dbReference>
<comment type="caution">
    <text evidence="8">The sequence shown here is derived from an EMBL/GenBank/DDBJ whole genome shotgun (WGS) entry which is preliminary data.</text>
</comment>
<dbReference type="Proteomes" id="UP001597525">
    <property type="component" value="Unassembled WGS sequence"/>
</dbReference>
<dbReference type="EMBL" id="JBHUPB010000003">
    <property type="protein sequence ID" value="MFD2966404.1"/>
    <property type="molecule type" value="Genomic_DNA"/>
</dbReference>
<evidence type="ECO:0000313" key="9">
    <source>
        <dbReference type="Proteomes" id="UP001597525"/>
    </source>
</evidence>
<name>A0ABW6BEC0_9SPHI</name>
<keyword evidence="3" id="KW-0732">Signal</keyword>
<dbReference type="CDD" id="cd08977">
    <property type="entry name" value="SusD"/>
    <property type="match status" value="1"/>
</dbReference>
<evidence type="ECO:0000256" key="1">
    <source>
        <dbReference type="ARBA" id="ARBA00004442"/>
    </source>
</evidence>
<keyword evidence="9" id="KW-1185">Reference proteome</keyword>
<organism evidence="8 9">
    <name type="scientific">Sphingobacterium bambusae</name>
    <dbReference type="NCBI Taxonomy" id="662858"/>
    <lineage>
        <taxon>Bacteria</taxon>
        <taxon>Pseudomonadati</taxon>
        <taxon>Bacteroidota</taxon>
        <taxon>Sphingobacteriia</taxon>
        <taxon>Sphingobacteriales</taxon>
        <taxon>Sphingobacteriaceae</taxon>
        <taxon>Sphingobacterium</taxon>
    </lineage>
</organism>
<accession>A0ABW6BEC0</accession>
<dbReference type="Pfam" id="PF14322">
    <property type="entry name" value="SusD-like_3"/>
    <property type="match status" value="1"/>
</dbReference>
<evidence type="ECO:0000256" key="5">
    <source>
        <dbReference type="ARBA" id="ARBA00023237"/>
    </source>
</evidence>
<evidence type="ECO:0000313" key="8">
    <source>
        <dbReference type="EMBL" id="MFD2966404.1"/>
    </source>
</evidence>